<gene>
    <name evidence="5" type="ORF">A2989_01855</name>
</gene>
<sequence length="428" mass="47807">MAFDFYRLKNGVRVVLVSMAGVESVAVGVYVETGSRYETETNNGISHFLEHMAFKGTKLLPTTRDTSKLEALGAIQNAWTDVDGTAYWCKIPADKWREGLGVVKELALYPTIPVKDLEIERGVILEEFRRREDRPDELAGEKLMETMFPNHGLGMATLGREAVIKSVGQKDFLEYHGRQYVAGRIVVALAGKIGERIKGKVQAQIEEWFGGLAKARGEDFERWGGRQKEPKIGIRHKELAAQAHIELAVPGVTVSDPRRHALTLITAHLGQGLSSRLFEELREKQGVCYAVHAGEARWGDTGVWSVYAGLNIDKLEKAVAGIITEVKKIKEIKLTNKELAAAREKVRGPLLFSAENPVHQMDWYAKQVLDRPEEVLTYDQVIDRLMAIDIQEVQKVAQSIFVKDKLNLAIVGPVSSDRSEKLKSLLKL</sequence>
<evidence type="ECO:0000313" key="5">
    <source>
        <dbReference type="EMBL" id="OGD04203.1"/>
    </source>
</evidence>
<evidence type="ECO:0000313" key="6">
    <source>
        <dbReference type="Proteomes" id="UP000177080"/>
    </source>
</evidence>
<dbReference type="InterPro" id="IPR011765">
    <property type="entry name" value="Pept_M16_N"/>
</dbReference>
<dbReference type="InterPro" id="IPR050361">
    <property type="entry name" value="MPP/UQCRC_Complex"/>
</dbReference>
<dbReference type="Pfam" id="PF05193">
    <property type="entry name" value="Peptidase_M16_C"/>
    <property type="match status" value="1"/>
</dbReference>
<dbReference type="PROSITE" id="PS00143">
    <property type="entry name" value="INSULINASE"/>
    <property type="match status" value="1"/>
</dbReference>
<dbReference type="InterPro" id="IPR007863">
    <property type="entry name" value="Peptidase_M16_C"/>
</dbReference>
<dbReference type="InterPro" id="IPR001431">
    <property type="entry name" value="Pept_M16_Zn_BS"/>
</dbReference>
<accession>A0A1F4ZD56</accession>
<dbReference type="Gene3D" id="3.30.830.10">
    <property type="entry name" value="Metalloenzyme, LuxS/M16 peptidase-like"/>
    <property type="match status" value="2"/>
</dbReference>
<dbReference type="Pfam" id="PF00675">
    <property type="entry name" value="Peptidase_M16"/>
    <property type="match status" value="1"/>
</dbReference>
<proteinExistence type="inferred from homology"/>
<evidence type="ECO:0000259" key="3">
    <source>
        <dbReference type="Pfam" id="PF00675"/>
    </source>
</evidence>
<evidence type="ECO:0000256" key="1">
    <source>
        <dbReference type="ARBA" id="ARBA00007261"/>
    </source>
</evidence>
<dbReference type="GO" id="GO:0006508">
    <property type="term" value="P:proteolysis"/>
    <property type="evidence" value="ECO:0007669"/>
    <property type="project" value="InterPro"/>
</dbReference>
<feature type="domain" description="Peptidase M16 C-terminal" evidence="4">
    <location>
        <begin position="169"/>
        <end position="345"/>
    </location>
</feature>
<organism evidence="5 6">
    <name type="scientific">Candidatus Amesbacteria bacterium RIFCSPLOWO2_01_FULL_48_25</name>
    <dbReference type="NCBI Taxonomy" id="1797259"/>
    <lineage>
        <taxon>Bacteria</taxon>
        <taxon>Candidatus Amesiibacteriota</taxon>
    </lineage>
</organism>
<dbReference type="GO" id="GO:0004222">
    <property type="term" value="F:metalloendopeptidase activity"/>
    <property type="evidence" value="ECO:0007669"/>
    <property type="project" value="InterPro"/>
</dbReference>
<dbReference type="PANTHER" id="PTHR11851:SF49">
    <property type="entry name" value="MITOCHONDRIAL-PROCESSING PEPTIDASE SUBUNIT ALPHA"/>
    <property type="match status" value="1"/>
</dbReference>
<dbReference type="EMBL" id="MEXN01000002">
    <property type="protein sequence ID" value="OGD04203.1"/>
    <property type="molecule type" value="Genomic_DNA"/>
</dbReference>
<comment type="caution">
    <text evidence="5">The sequence shown here is derived from an EMBL/GenBank/DDBJ whole genome shotgun (WGS) entry which is preliminary data.</text>
</comment>
<reference evidence="5 6" key="1">
    <citation type="journal article" date="2016" name="Nat. Commun.">
        <title>Thousands of microbial genomes shed light on interconnected biogeochemical processes in an aquifer system.</title>
        <authorList>
            <person name="Anantharaman K."/>
            <person name="Brown C.T."/>
            <person name="Hug L.A."/>
            <person name="Sharon I."/>
            <person name="Castelle C.J."/>
            <person name="Probst A.J."/>
            <person name="Thomas B.C."/>
            <person name="Singh A."/>
            <person name="Wilkins M.J."/>
            <person name="Karaoz U."/>
            <person name="Brodie E.L."/>
            <person name="Williams K.H."/>
            <person name="Hubbard S.S."/>
            <person name="Banfield J.F."/>
        </authorList>
    </citation>
    <scope>NUCLEOTIDE SEQUENCE [LARGE SCALE GENOMIC DNA]</scope>
</reference>
<protein>
    <recommendedName>
        <fullName evidence="7">Peptidase M16</fullName>
    </recommendedName>
</protein>
<dbReference type="STRING" id="1797259.A2989_01855"/>
<name>A0A1F4ZD56_9BACT</name>
<dbReference type="GO" id="GO:0046872">
    <property type="term" value="F:metal ion binding"/>
    <property type="evidence" value="ECO:0007669"/>
    <property type="project" value="InterPro"/>
</dbReference>
<dbReference type="AlphaFoldDB" id="A0A1F4ZD56"/>
<dbReference type="SUPFAM" id="SSF63411">
    <property type="entry name" value="LuxS/MPP-like metallohydrolase"/>
    <property type="match status" value="2"/>
</dbReference>
<evidence type="ECO:0008006" key="7">
    <source>
        <dbReference type="Google" id="ProtNLM"/>
    </source>
</evidence>
<dbReference type="InterPro" id="IPR011249">
    <property type="entry name" value="Metalloenz_LuxS/M16"/>
</dbReference>
<dbReference type="PANTHER" id="PTHR11851">
    <property type="entry name" value="METALLOPROTEASE"/>
    <property type="match status" value="1"/>
</dbReference>
<dbReference type="Proteomes" id="UP000177080">
    <property type="component" value="Unassembled WGS sequence"/>
</dbReference>
<feature type="domain" description="Peptidase M16 N-terminal" evidence="3">
    <location>
        <begin position="13"/>
        <end position="159"/>
    </location>
</feature>
<comment type="similarity">
    <text evidence="1 2">Belongs to the peptidase M16 family.</text>
</comment>
<evidence type="ECO:0000259" key="4">
    <source>
        <dbReference type="Pfam" id="PF05193"/>
    </source>
</evidence>
<evidence type="ECO:0000256" key="2">
    <source>
        <dbReference type="RuleBase" id="RU004447"/>
    </source>
</evidence>